<evidence type="ECO:0000313" key="5">
    <source>
        <dbReference type="Proteomes" id="UP000323917"/>
    </source>
</evidence>
<sequence length="154" mass="17938">MKRRTQYSSDLTDRQWQLIRQLLPQRSRLGRRPIDRRKIINAILYVVRTGCQWRMLPKNLPNWSTVYGIFWNWRNDGVWQRIHDRLREKVRKAAGKKSTPTAAIVDSQSIRTAEGGEERGYDAGKKITGRKRHIAVDTLGMLLAVVVHSAECQD</sequence>
<dbReference type="Pfam" id="PF13340">
    <property type="entry name" value="DUF4096"/>
    <property type="match status" value="1"/>
</dbReference>
<evidence type="ECO:0000259" key="2">
    <source>
        <dbReference type="Pfam" id="PF13340"/>
    </source>
</evidence>
<evidence type="ECO:0000313" key="3">
    <source>
        <dbReference type="EMBL" id="QEG35458.1"/>
    </source>
</evidence>
<dbReference type="PANTHER" id="PTHR30007:SF0">
    <property type="entry name" value="TRANSPOSASE"/>
    <property type="match status" value="1"/>
</dbReference>
<dbReference type="GO" id="GO:0003677">
    <property type="term" value="F:DNA binding"/>
    <property type="evidence" value="ECO:0007669"/>
    <property type="project" value="InterPro"/>
</dbReference>
<dbReference type="Proteomes" id="UP000323917">
    <property type="component" value="Chromosome"/>
</dbReference>
<evidence type="ECO:0000313" key="4">
    <source>
        <dbReference type="EMBL" id="QEG35489.1"/>
    </source>
</evidence>
<dbReference type="GO" id="GO:0004803">
    <property type="term" value="F:transposase activity"/>
    <property type="evidence" value="ECO:0007669"/>
    <property type="project" value="InterPro"/>
</dbReference>
<accession>A0A5B9QCF9</accession>
<evidence type="ECO:0000259" key="1">
    <source>
        <dbReference type="Pfam" id="PF01609"/>
    </source>
</evidence>
<dbReference type="KEGG" id="bgok:Pr1d_27570"/>
<organism evidence="4 5">
    <name type="scientific">Bythopirellula goksoeyrii</name>
    <dbReference type="NCBI Taxonomy" id="1400387"/>
    <lineage>
        <taxon>Bacteria</taxon>
        <taxon>Pseudomonadati</taxon>
        <taxon>Planctomycetota</taxon>
        <taxon>Planctomycetia</taxon>
        <taxon>Pirellulales</taxon>
        <taxon>Lacipirellulaceae</taxon>
        <taxon>Bythopirellula</taxon>
    </lineage>
</organism>
<dbReference type="Pfam" id="PF01609">
    <property type="entry name" value="DDE_Tnp_1"/>
    <property type="match status" value="1"/>
</dbReference>
<protein>
    <submittedName>
        <fullName evidence="4">Uncharacterized protein</fullName>
    </submittedName>
</protein>
<dbReference type="InterPro" id="IPR002559">
    <property type="entry name" value="Transposase_11"/>
</dbReference>
<keyword evidence="5" id="KW-1185">Reference proteome</keyword>
<dbReference type="KEGG" id="bgok:Pr1d_27890"/>
<dbReference type="EMBL" id="CP042913">
    <property type="protein sequence ID" value="QEG35489.1"/>
    <property type="molecule type" value="Genomic_DNA"/>
</dbReference>
<proteinExistence type="predicted"/>
<dbReference type="GO" id="GO:0006313">
    <property type="term" value="P:DNA transposition"/>
    <property type="evidence" value="ECO:0007669"/>
    <property type="project" value="InterPro"/>
</dbReference>
<feature type="domain" description="Insertion element IS402-like" evidence="2">
    <location>
        <begin position="11"/>
        <end position="83"/>
    </location>
</feature>
<dbReference type="EMBL" id="CP042913">
    <property type="protein sequence ID" value="QEG35458.1"/>
    <property type="molecule type" value="Genomic_DNA"/>
</dbReference>
<dbReference type="PANTHER" id="PTHR30007">
    <property type="entry name" value="PHP DOMAIN PROTEIN"/>
    <property type="match status" value="1"/>
</dbReference>
<dbReference type="InterPro" id="IPR025161">
    <property type="entry name" value="IS402-like_dom"/>
</dbReference>
<name>A0A5B9QCF9_9BACT</name>
<feature type="domain" description="Transposase IS4-like" evidence="1">
    <location>
        <begin position="99"/>
        <end position="154"/>
    </location>
</feature>
<reference evidence="4 5" key="1">
    <citation type="submission" date="2019-08" db="EMBL/GenBank/DDBJ databases">
        <title>Deep-cultivation of Planctomycetes and their phenomic and genomic characterization uncovers novel biology.</title>
        <authorList>
            <person name="Wiegand S."/>
            <person name="Jogler M."/>
            <person name="Boedeker C."/>
            <person name="Pinto D."/>
            <person name="Vollmers J."/>
            <person name="Rivas-Marin E."/>
            <person name="Kohn T."/>
            <person name="Peeters S.H."/>
            <person name="Heuer A."/>
            <person name="Rast P."/>
            <person name="Oberbeckmann S."/>
            <person name="Bunk B."/>
            <person name="Jeske O."/>
            <person name="Meyerdierks A."/>
            <person name="Storesund J.E."/>
            <person name="Kallscheuer N."/>
            <person name="Luecker S."/>
            <person name="Lage O.M."/>
            <person name="Pohl T."/>
            <person name="Merkel B.J."/>
            <person name="Hornburger P."/>
            <person name="Mueller R.-W."/>
            <person name="Bruemmer F."/>
            <person name="Labrenz M."/>
            <person name="Spormann A.M."/>
            <person name="Op den Camp H."/>
            <person name="Overmann J."/>
            <person name="Amann R."/>
            <person name="Jetten M.S.M."/>
            <person name="Mascher T."/>
            <person name="Medema M.H."/>
            <person name="Devos D.P."/>
            <person name="Kaster A.-K."/>
            <person name="Ovreas L."/>
            <person name="Rohde M."/>
            <person name="Galperin M.Y."/>
            <person name="Jogler C."/>
        </authorList>
    </citation>
    <scope>NUCLEOTIDE SEQUENCE [LARGE SCALE GENOMIC DNA]</scope>
    <source>
        <strain evidence="4 5">Pr1d</strain>
    </source>
</reference>
<gene>
    <name evidence="3" type="ORF">Pr1d_27570</name>
    <name evidence="4" type="ORF">Pr1d_27890</name>
</gene>
<dbReference type="AlphaFoldDB" id="A0A5B9QCF9"/>
<dbReference type="NCBIfam" id="NF033580">
    <property type="entry name" value="transpos_IS5_3"/>
    <property type="match status" value="1"/>
</dbReference>